<comment type="caution">
    <text evidence="1">The sequence shown here is derived from an EMBL/GenBank/DDBJ whole genome shotgun (WGS) entry which is preliminary data.</text>
</comment>
<gene>
    <name evidence="1" type="ORF">MANES_04G009351v8</name>
</gene>
<protein>
    <submittedName>
        <fullName evidence="1">Uncharacterized protein</fullName>
    </submittedName>
</protein>
<accession>A0ACB7HR10</accession>
<keyword evidence="2" id="KW-1185">Reference proteome</keyword>
<evidence type="ECO:0000313" key="1">
    <source>
        <dbReference type="EMBL" id="KAG8655138.1"/>
    </source>
</evidence>
<name>A0ACB7HR10_MANES</name>
<evidence type="ECO:0000313" key="2">
    <source>
        <dbReference type="Proteomes" id="UP000091857"/>
    </source>
</evidence>
<sequence length="377" mass="44485">MQMILLHGLRDTNEEQPQKHLLFSSTFLEKSPYNAKLLSSNFPGNFVIIPDGLHCPTCNSLHDYPSRELNNKECDDFLLLLEHCRCFCAFIGLPRNWLMDYNDFLNSYFSRLNRKFNSLEALMRKNQELEEKSWKLVREIDTTKETFSIGPVLEKLWDMPLGILDDCKISFSNTLNFLYRKRIGFVKGKYLIISTELLFRHCEGDINLFLQHLGKAYSLVQSLYCNVSRMAIEAGFWQLCPEFGGFFWRTIDLKKNFPFLREFMQDKMIFIKNFSLSVGPFYIIGGGYFSYIHNTMGDLVLWYIPNFWDEHNFGYNHETKEIFHNFQHFWYGVEESEFGCHYSGVIQEGCDYNMMQFLLEDGSPNYLQNCFSRSNEA</sequence>
<organism evidence="1 2">
    <name type="scientific">Manihot esculenta</name>
    <name type="common">Cassava</name>
    <name type="synonym">Jatropha manihot</name>
    <dbReference type="NCBI Taxonomy" id="3983"/>
    <lineage>
        <taxon>Eukaryota</taxon>
        <taxon>Viridiplantae</taxon>
        <taxon>Streptophyta</taxon>
        <taxon>Embryophyta</taxon>
        <taxon>Tracheophyta</taxon>
        <taxon>Spermatophyta</taxon>
        <taxon>Magnoliopsida</taxon>
        <taxon>eudicotyledons</taxon>
        <taxon>Gunneridae</taxon>
        <taxon>Pentapetalae</taxon>
        <taxon>rosids</taxon>
        <taxon>fabids</taxon>
        <taxon>Malpighiales</taxon>
        <taxon>Euphorbiaceae</taxon>
        <taxon>Crotonoideae</taxon>
        <taxon>Manihoteae</taxon>
        <taxon>Manihot</taxon>
    </lineage>
</organism>
<dbReference type="EMBL" id="CM004390">
    <property type="protein sequence ID" value="KAG8655138.1"/>
    <property type="molecule type" value="Genomic_DNA"/>
</dbReference>
<reference evidence="2" key="1">
    <citation type="journal article" date="2016" name="Nat. Biotechnol.">
        <title>Sequencing wild and cultivated cassava and related species reveals extensive interspecific hybridization and genetic diversity.</title>
        <authorList>
            <person name="Bredeson J.V."/>
            <person name="Lyons J.B."/>
            <person name="Prochnik S.E."/>
            <person name="Wu G.A."/>
            <person name="Ha C.M."/>
            <person name="Edsinger-Gonzales E."/>
            <person name="Grimwood J."/>
            <person name="Schmutz J."/>
            <person name="Rabbi I.Y."/>
            <person name="Egesi C."/>
            <person name="Nauluvula P."/>
            <person name="Lebot V."/>
            <person name="Ndunguru J."/>
            <person name="Mkamilo G."/>
            <person name="Bart R.S."/>
            <person name="Setter T.L."/>
            <person name="Gleadow R.M."/>
            <person name="Kulakow P."/>
            <person name="Ferguson M.E."/>
            <person name="Rounsley S."/>
            <person name="Rokhsar D.S."/>
        </authorList>
    </citation>
    <scope>NUCLEOTIDE SEQUENCE [LARGE SCALE GENOMIC DNA]</scope>
    <source>
        <strain evidence="2">cv. AM560-2</strain>
    </source>
</reference>
<proteinExistence type="predicted"/>
<dbReference type="Proteomes" id="UP000091857">
    <property type="component" value="Chromosome 4"/>
</dbReference>